<gene>
    <name evidence="2" type="ORF">BLX24_09865</name>
</gene>
<dbReference type="Pfam" id="PF01266">
    <property type="entry name" value="DAO"/>
    <property type="match status" value="1"/>
</dbReference>
<evidence type="ECO:0000259" key="1">
    <source>
        <dbReference type="Pfam" id="PF01266"/>
    </source>
</evidence>
<evidence type="ECO:0000313" key="2">
    <source>
        <dbReference type="EMBL" id="OIN59284.1"/>
    </source>
</evidence>
<dbReference type="Gene3D" id="3.30.9.10">
    <property type="entry name" value="D-Amino Acid Oxidase, subunit A, domain 2"/>
    <property type="match status" value="1"/>
</dbReference>
<keyword evidence="3" id="KW-1185">Reference proteome</keyword>
<accession>A0A1S2VKK8</accession>
<dbReference type="InterPro" id="IPR036188">
    <property type="entry name" value="FAD/NAD-bd_sf"/>
</dbReference>
<evidence type="ECO:0000313" key="3">
    <source>
        <dbReference type="Proteomes" id="UP000181790"/>
    </source>
</evidence>
<dbReference type="Gene3D" id="3.50.50.60">
    <property type="entry name" value="FAD/NAD(P)-binding domain"/>
    <property type="match status" value="1"/>
</dbReference>
<proteinExistence type="predicted"/>
<dbReference type="Proteomes" id="UP000181790">
    <property type="component" value="Unassembled WGS sequence"/>
</dbReference>
<protein>
    <submittedName>
        <fullName evidence="2">FAD-dependent oxidoreductase</fullName>
    </submittedName>
</protein>
<dbReference type="PANTHER" id="PTHR13847:SF281">
    <property type="entry name" value="FAD DEPENDENT OXIDOREDUCTASE DOMAIN-CONTAINING PROTEIN"/>
    <property type="match status" value="1"/>
</dbReference>
<dbReference type="GO" id="GO:0005737">
    <property type="term" value="C:cytoplasm"/>
    <property type="evidence" value="ECO:0007669"/>
    <property type="project" value="TreeGrafter"/>
</dbReference>
<feature type="domain" description="FAD dependent oxidoreductase" evidence="1">
    <location>
        <begin position="15"/>
        <end position="369"/>
    </location>
</feature>
<organism evidence="2 3">
    <name type="scientific">Arsenicibacter rosenii</name>
    <dbReference type="NCBI Taxonomy" id="1750698"/>
    <lineage>
        <taxon>Bacteria</taxon>
        <taxon>Pseudomonadati</taxon>
        <taxon>Bacteroidota</taxon>
        <taxon>Cytophagia</taxon>
        <taxon>Cytophagales</taxon>
        <taxon>Spirosomataceae</taxon>
        <taxon>Arsenicibacter</taxon>
    </lineage>
</organism>
<name>A0A1S2VKK8_9BACT</name>
<reference evidence="2 3" key="1">
    <citation type="submission" date="2016-10" db="EMBL/GenBank/DDBJ databases">
        <title>Arsenicibacter rosenii gen. nov., sp. nov., an efficient arsenic-methylating bacterium isolated from an arsenic-contaminated paddy soil.</title>
        <authorList>
            <person name="Huang K."/>
        </authorList>
    </citation>
    <scope>NUCLEOTIDE SEQUENCE [LARGE SCALE GENOMIC DNA]</scope>
    <source>
        <strain evidence="2 3">SM-1</strain>
    </source>
</reference>
<comment type="caution">
    <text evidence="2">The sequence shown here is derived from an EMBL/GenBank/DDBJ whole genome shotgun (WGS) entry which is preliminary data.</text>
</comment>
<dbReference type="AlphaFoldDB" id="A0A1S2VKK8"/>
<dbReference type="InterPro" id="IPR006076">
    <property type="entry name" value="FAD-dep_OxRdtase"/>
</dbReference>
<sequence>MFSYWEQQTFLSGIDIAVIGSGIVGLSAAIHLKRQQPTVTVAIFERGMLPSGASTKNAGFACFGSISELLMDLETHTEAAVMALVAKRWQGLQRLKANVGTAALRFEPVGGYELFDDAAFYARCADRISYFNALLRDEIGPDVYRPADTDIARFGFRHVNHLIFNQYEGHIHTGTMMAALLEKAQTLGICVFNGALIEAVETVSQGVQLVTASGIIHCRKALVATNAFARQLLPALDVTPGRGQVLVTKPVPNLPLKGTFHMDQGYVYFRDIDGRVLLGGGRHLDIAGETTTAFGLSETIQQRLLSLLDEVILPDQPYEIDLRWSGIMGFGKQQTPIVRQVTEHVVCAVKMQGMGVALGSLTGEEGADLLLRQ</sequence>
<dbReference type="OrthoDB" id="1491488at2"/>
<dbReference type="EMBL" id="MORL01000004">
    <property type="protein sequence ID" value="OIN59284.1"/>
    <property type="molecule type" value="Genomic_DNA"/>
</dbReference>
<dbReference type="PANTHER" id="PTHR13847">
    <property type="entry name" value="SARCOSINE DEHYDROGENASE-RELATED"/>
    <property type="match status" value="1"/>
</dbReference>
<dbReference type="RefSeq" id="WP_071502966.1">
    <property type="nucleotide sequence ID" value="NZ_MORL01000004.1"/>
</dbReference>
<dbReference type="SUPFAM" id="SSF51905">
    <property type="entry name" value="FAD/NAD(P)-binding domain"/>
    <property type="match status" value="1"/>
</dbReference>